<feature type="region of interest" description="Disordered" evidence="1">
    <location>
        <begin position="249"/>
        <end position="303"/>
    </location>
</feature>
<comment type="caution">
    <text evidence="2">The sequence shown here is derived from an EMBL/GenBank/DDBJ whole genome shotgun (WGS) entry which is preliminary data.</text>
</comment>
<evidence type="ECO:0000256" key="1">
    <source>
        <dbReference type="SAM" id="MobiDB-lite"/>
    </source>
</evidence>
<accession>V8P584</accession>
<feature type="compositionally biased region" description="Basic and acidic residues" evidence="1">
    <location>
        <begin position="280"/>
        <end position="303"/>
    </location>
</feature>
<name>V8P584_OPHHA</name>
<dbReference type="AlphaFoldDB" id="V8P584"/>
<organism evidence="2 3">
    <name type="scientific">Ophiophagus hannah</name>
    <name type="common">King cobra</name>
    <name type="synonym">Naja hannah</name>
    <dbReference type="NCBI Taxonomy" id="8665"/>
    <lineage>
        <taxon>Eukaryota</taxon>
        <taxon>Metazoa</taxon>
        <taxon>Chordata</taxon>
        <taxon>Craniata</taxon>
        <taxon>Vertebrata</taxon>
        <taxon>Euteleostomi</taxon>
        <taxon>Lepidosauria</taxon>
        <taxon>Squamata</taxon>
        <taxon>Bifurcata</taxon>
        <taxon>Unidentata</taxon>
        <taxon>Episquamata</taxon>
        <taxon>Toxicofera</taxon>
        <taxon>Serpentes</taxon>
        <taxon>Colubroidea</taxon>
        <taxon>Elapidae</taxon>
        <taxon>Elapinae</taxon>
        <taxon>Ophiophagus</taxon>
    </lineage>
</organism>
<evidence type="ECO:0000313" key="2">
    <source>
        <dbReference type="EMBL" id="ETE69734.1"/>
    </source>
</evidence>
<reference evidence="2 3" key="1">
    <citation type="journal article" date="2013" name="Proc. Natl. Acad. Sci. U.S.A.">
        <title>The king cobra genome reveals dynamic gene evolution and adaptation in the snake venom system.</title>
        <authorList>
            <person name="Vonk F.J."/>
            <person name="Casewell N.R."/>
            <person name="Henkel C.V."/>
            <person name="Heimberg A.M."/>
            <person name="Jansen H.J."/>
            <person name="McCleary R.J."/>
            <person name="Kerkkamp H.M."/>
            <person name="Vos R.A."/>
            <person name="Guerreiro I."/>
            <person name="Calvete J.J."/>
            <person name="Wuster W."/>
            <person name="Woods A.E."/>
            <person name="Logan J.M."/>
            <person name="Harrison R.A."/>
            <person name="Castoe T.A."/>
            <person name="de Koning A.P."/>
            <person name="Pollock D.D."/>
            <person name="Yandell M."/>
            <person name="Calderon D."/>
            <person name="Renjifo C."/>
            <person name="Currier R.B."/>
            <person name="Salgado D."/>
            <person name="Pla D."/>
            <person name="Sanz L."/>
            <person name="Hyder A.S."/>
            <person name="Ribeiro J.M."/>
            <person name="Arntzen J.W."/>
            <person name="van den Thillart G.E."/>
            <person name="Boetzer M."/>
            <person name="Pirovano W."/>
            <person name="Dirks R.P."/>
            <person name="Spaink H.P."/>
            <person name="Duboule D."/>
            <person name="McGlinn E."/>
            <person name="Kini R.M."/>
            <person name="Richardson M.K."/>
        </authorList>
    </citation>
    <scope>NUCLEOTIDE SEQUENCE</scope>
    <source>
        <tissue evidence="2">Blood</tissue>
    </source>
</reference>
<proteinExistence type="predicted"/>
<protein>
    <submittedName>
        <fullName evidence="2">Uncharacterized protein</fullName>
    </submittedName>
</protein>
<evidence type="ECO:0000313" key="3">
    <source>
        <dbReference type="Proteomes" id="UP000018936"/>
    </source>
</evidence>
<gene>
    <name evidence="2" type="ORF">L345_04462</name>
</gene>
<feature type="non-terminal residue" evidence="2">
    <location>
        <position position="1"/>
    </location>
</feature>
<dbReference type="Proteomes" id="UP000018936">
    <property type="component" value="Unassembled WGS sequence"/>
</dbReference>
<dbReference type="EMBL" id="AZIM01000705">
    <property type="protein sequence ID" value="ETE69734.1"/>
    <property type="molecule type" value="Genomic_DNA"/>
</dbReference>
<keyword evidence="3" id="KW-1185">Reference proteome</keyword>
<sequence>MIDVKISPWSCGWHDYTLKAHRARLPSHQRWLAEAGKSDRSSLCYAALGIRTTKLPSFLIHKLSVLATEPLRLKILVVLREMSPPKHPAKQLIQAAREHNAAPPTWLASCSKRLHRCEKSHKDSFLVEFGGEKERLLLFLLLSLHEAKSLSLSLCCDKFSMRKQHELWRVTSTTGESYERLILPLGVQETLQTLWPLMMVAQAGRLARTASSSKIFILHRMMGAEIQASKQGFPDGEKKSDSAFLSISCTPRSLPTPLLPPISGGRGEKGVKSCPRLGRRGKEERKGKEGEGRKEGKGRKEKE</sequence>